<dbReference type="EMBL" id="UGVN01000001">
    <property type="protein sequence ID" value="SUE40665.1"/>
    <property type="molecule type" value="Genomic_DNA"/>
</dbReference>
<dbReference type="SMART" id="SM00271">
    <property type="entry name" value="DnaJ"/>
    <property type="match status" value="1"/>
</dbReference>
<dbReference type="InterPro" id="IPR002939">
    <property type="entry name" value="DnaJ_C"/>
</dbReference>
<name>A0A379N3B5_9PROT</name>
<evidence type="ECO:0000313" key="3">
    <source>
        <dbReference type="EMBL" id="SUE40665.1"/>
    </source>
</evidence>
<dbReference type="GO" id="GO:0003677">
    <property type="term" value="F:DNA binding"/>
    <property type="evidence" value="ECO:0007669"/>
    <property type="project" value="UniProtKB-KW"/>
</dbReference>
<feature type="domain" description="J" evidence="2">
    <location>
        <begin position="26"/>
        <end position="91"/>
    </location>
</feature>
<keyword evidence="3" id="KW-0238">DNA-binding</keyword>
<dbReference type="GO" id="GO:0042026">
    <property type="term" value="P:protein refolding"/>
    <property type="evidence" value="ECO:0007669"/>
    <property type="project" value="TreeGrafter"/>
</dbReference>
<dbReference type="CDD" id="cd10747">
    <property type="entry name" value="DnaJ_C"/>
    <property type="match status" value="1"/>
</dbReference>
<evidence type="ECO:0000256" key="1">
    <source>
        <dbReference type="ARBA" id="ARBA00023186"/>
    </source>
</evidence>
<dbReference type="Gene3D" id="1.10.287.110">
    <property type="entry name" value="DnaJ domain"/>
    <property type="match status" value="1"/>
</dbReference>
<dbReference type="PANTHER" id="PTHR43096:SF52">
    <property type="entry name" value="DNAJ HOMOLOG 1, MITOCHONDRIAL-RELATED"/>
    <property type="match status" value="1"/>
</dbReference>
<proteinExistence type="predicted"/>
<dbReference type="GO" id="GO:0051082">
    <property type="term" value="F:unfolded protein binding"/>
    <property type="evidence" value="ECO:0007669"/>
    <property type="project" value="InterPro"/>
</dbReference>
<dbReference type="InterPro" id="IPR008971">
    <property type="entry name" value="HSP40/DnaJ_pept-bd"/>
</dbReference>
<dbReference type="GO" id="GO:0005737">
    <property type="term" value="C:cytoplasm"/>
    <property type="evidence" value="ECO:0007669"/>
    <property type="project" value="TreeGrafter"/>
</dbReference>
<dbReference type="PROSITE" id="PS50076">
    <property type="entry name" value="DNAJ_2"/>
    <property type="match status" value="1"/>
</dbReference>
<evidence type="ECO:0000259" key="2">
    <source>
        <dbReference type="PROSITE" id="PS50076"/>
    </source>
</evidence>
<reference evidence="3 4" key="1">
    <citation type="submission" date="2018-06" db="EMBL/GenBank/DDBJ databases">
        <authorList>
            <consortium name="Pathogen Informatics"/>
            <person name="Doyle S."/>
        </authorList>
    </citation>
    <scope>NUCLEOTIDE SEQUENCE [LARGE SCALE GENOMIC DNA]</scope>
    <source>
        <strain evidence="3 4">NCTC13291</strain>
    </source>
</reference>
<dbReference type="PROSITE" id="PS00636">
    <property type="entry name" value="DNAJ_1"/>
    <property type="match status" value="1"/>
</dbReference>
<dbReference type="Pfam" id="PF00226">
    <property type="entry name" value="DnaJ"/>
    <property type="match status" value="1"/>
</dbReference>
<dbReference type="PANTHER" id="PTHR43096">
    <property type="entry name" value="DNAJ HOMOLOG 1, MITOCHONDRIAL-RELATED"/>
    <property type="match status" value="1"/>
</dbReference>
<dbReference type="Proteomes" id="UP000254919">
    <property type="component" value="Unassembled WGS sequence"/>
</dbReference>
<dbReference type="InterPro" id="IPR001623">
    <property type="entry name" value="DnaJ_domain"/>
</dbReference>
<organism evidence="3 4">
    <name type="scientific">Roseomonas mucosa</name>
    <dbReference type="NCBI Taxonomy" id="207340"/>
    <lineage>
        <taxon>Bacteria</taxon>
        <taxon>Pseudomonadati</taxon>
        <taxon>Pseudomonadota</taxon>
        <taxon>Alphaproteobacteria</taxon>
        <taxon>Acetobacterales</taxon>
        <taxon>Roseomonadaceae</taxon>
        <taxon>Roseomonas</taxon>
    </lineage>
</organism>
<sequence length="353" mass="38121">MPALHAAVGRLPAGPGVTMVAMAQDDPYSTLGVSRQASPDEIRKAFRAIAKKHHPDLNPGDKVAEERFKAANAAHDLLSDPEKRARFDRGEIDATGQEVPPRQYWRDYADAPGAGRYRAGPGAGAEAHGATGYGGGFEHGGFEGQIDPEDLGDIFGQFFRQRGGESAGSSRPRKGQDSRYHLEVPFLDVVNGATQRLTLPEGGTLDVRIPPGLEDGQVLRLRGKGRPGRDGGPDGDALIEIAVHPHPLYRRQGRDLEMDVPVTFAEAILGGRIAVPTPRGEVTLTVPPRSDAGTRLRLRGRGVAEHGGQPAGDLYATLRIVLGPVDDRVEEFLRDWAKDRSGDEARQEIRRQA</sequence>
<dbReference type="Pfam" id="PF01556">
    <property type="entry name" value="DnaJ_C"/>
    <property type="match status" value="1"/>
</dbReference>
<evidence type="ECO:0000313" key="4">
    <source>
        <dbReference type="Proteomes" id="UP000254919"/>
    </source>
</evidence>
<protein>
    <submittedName>
        <fullName evidence="3">Curved DNA-binding protein</fullName>
    </submittedName>
</protein>
<dbReference type="InterPro" id="IPR036869">
    <property type="entry name" value="J_dom_sf"/>
</dbReference>
<gene>
    <name evidence="3" type="primary">cbpA</name>
    <name evidence="3" type="ORF">NCTC13291_02233</name>
</gene>
<dbReference type="SUPFAM" id="SSF46565">
    <property type="entry name" value="Chaperone J-domain"/>
    <property type="match status" value="1"/>
</dbReference>
<dbReference type="PRINTS" id="PR00625">
    <property type="entry name" value="JDOMAIN"/>
</dbReference>
<dbReference type="AlphaFoldDB" id="A0A379N3B5"/>
<dbReference type="SUPFAM" id="SSF49493">
    <property type="entry name" value="HSP40/DnaJ peptide-binding domain"/>
    <property type="match status" value="2"/>
</dbReference>
<dbReference type="Gene3D" id="2.60.260.20">
    <property type="entry name" value="Urease metallochaperone UreE, N-terminal domain"/>
    <property type="match status" value="2"/>
</dbReference>
<accession>A0A379N3B5</accession>
<dbReference type="InterPro" id="IPR018253">
    <property type="entry name" value="DnaJ_domain_CS"/>
</dbReference>
<dbReference type="CDD" id="cd06257">
    <property type="entry name" value="DnaJ"/>
    <property type="match status" value="1"/>
</dbReference>
<keyword evidence="1" id="KW-0143">Chaperone</keyword>